<dbReference type="GO" id="GO:0005777">
    <property type="term" value="C:peroxisome"/>
    <property type="evidence" value="ECO:0007669"/>
    <property type="project" value="TreeGrafter"/>
</dbReference>
<dbReference type="SUPFAM" id="SSF52096">
    <property type="entry name" value="ClpP/crotonase"/>
    <property type="match status" value="1"/>
</dbReference>
<evidence type="ECO:0000313" key="2">
    <source>
        <dbReference type="Proteomes" id="UP000664169"/>
    </source>
</evidence>
<organism evidence="1 2">
    <name type="scientific">Gomphillus americanus</name>
    <dbReference type="NCBI Taxonomy" id="1940652"/>
    <lineage>
        <taxon>Eukaryota</taxon>
        <taxon>Fungi</taxon>
        <taxon>Dikarya</taxon>
        <taxon>Ascomycota</taxon>
        <taxon>Pezizomycotina</taxon>
        <taxon>Lecanoromycetes</taxon>
        <taxon>OSLEUM clade</taxon>
        <taxon>Ostropomycetidae</taxon>
        <taxon>Ostropales</taxon>
        <taxon>Graphidaceae</taxon>
        <taxon>Gomphilloideae</taxon>
        <taxon>Gomphillus</taxon>
    </lineage>
</organism>
<evidence type="ECO:0000313" key="1">
    <source>
        <dbReference type="EMBL" id="CAF9904801.1"/>
    </source>
</evidence>
<dbReference type="OrthoDB" id="1696280at2759"/>
<dbReference type="PANTHER" id="PTHR11941">
    <property type="entry name" value="ENOYL-COA HYDRATASE-RELATED"/>
    <property type="match status" value="1"/>
</dbReference>
<dbReference type="EMBL" id="CAJPDQ010000002">
    <property type="protein sequence ID" value="CAF9904801.1"/>
    <property type="molecule type" value="Genomic_DNA"/>
</dbReference>
<gene>
    <name evidence="1" type="ORF">GOMPHAMPRED_002952</name>
</gene>
<proteinExistence type="predicted"/>
<accession>A0A8H3EDF5</accession>
<dbReference type="GO" id="GO:0004165">
    <property type="term" value="F:delta(3)-delta(2)-enoyl-CoA isomerase activity"/>
    <property type="evidence" value="ECO:0007669"/>
    <property type="project" value="TreeGrafter"/>
</dbReference>
<dbReference type="Proteomes" id="UP000664169">
    <property type="component" value="Unassembled WGS sequence"/>
</dbReference>
<dbReference type="InterPro" id="IPR029045">
    <property type="entry name" value="ClpP/crotonase-like_dom_sf"/>
</dbReference>
<dbReference type="Pfam" id="PF00378">
    <property type="entry name" value="ECH_1"/>
    <property type="match status" value="1"/>
</dbReference>
<protein>
    <submittedName>
        <fullName evidence="1">Uncharacterized protein</fullName>
    </submittedName>
</protein>
<dbReference type="GO" id="GO:0006635">
    <property type="term" value="P:fatty acid beta-oxidation"/>
    <property type="evidence" value="ECO:0007669"/>
    <property type="project" value="TreeGrafter"/>
</dbReference>
<reference evidence="1" key="1">
    <citation type="submission" date="2021-03" db="EMBL/GenBank/DDBJ databases">
        <authorList>
            <person name="Tagirdzhanova G."/>
        </authorList>
    </citation>
    <scope>NUCLEOTIDE SEQUENCE</scope>
</reference>
<comment type="caution">
    <text evidence="1">The sequence shown here is derived from an EMBL/GenBank/DDBJ whole genome shotgun (WGS) entry which is preliminary data.</text>
</comment>
<dbReference type="PANTHER" id="PTHR11941:SF75">
    <property type="entry name" value="ENOYL-COA HYDRATASE_ISOMERASE FAMILY PROTEIN"/>
    <property type="match status" value="1"/>
</dbReference>
<dbReference type="Gene3D" id="3.90.226.10">
    <property type="entry name" value="2-enoyl-CoA Hydratase, Chain A, domain 1"/>
    <property type="match status" value="1"/>
</dbReference>
<dbReference type="InterPro" id="IPR001753">
    <property type="entry name" value="Enoyl-CoA_hydra/iso"/>
</dbReference>
<keyword evidence="2" id="KW-1185">Reference proteome</keyword>
<sequence length="275" mass="30453">MATTDSKALFSVPIGSAGSVVCSQPLPKVYFLVFTSPPDNRLTPEFCKAMVTALDIVEYMLPKGVVVTTSGIPKFYSNGLDLESAINTPGFWKDSLYTLWRRLLTYPMPLVALINGHAFAGGLMTAMMHDYRIMNPHKGYLCLNEVEFGAPLRPPMASIFRDKLPRPDTFRTILLEAKRFNALEALKEGVIDGLGGPEETIKFIAEMGLTAKAESGVYGKLKEEMWRQTVRLLEQGGAVEEEDASSRINAAALYDEAALKRVKEWQSHSRSLSKL</sequence>
<dbReference type="CDD" id="cd06558">
    <property type="entry name" value="crotonase-like"/>
    <property type="match status" value="1"/>
</dbReference>
<name>A0A8H3EDF5_9LECA</name>
<dbReference type="AlphaFoldDB" id="A0A8H3EDF5"/>